<evidence type="ECO:0000256" key="1">
    <source>
        <dbReference type="ARBA" id="ARBA00007818"/>
    </source>
</evidence>
<evidence type="ECO:0000313" key="5">
    <source>
        <dbReference type="Proteomes" id="UP000232875"/>
    </source>
</evidence>
<protein>
    <recommendedName>
        <fullName evidence="6">DUF866-domain-containing protein</fullName>
    </recommendedName>
</protein>
<name>A0A2N1JGT7_9BASI</name>
<dbReference type="AlphaFoldDB" id="A0A2N1JGT7"/>
<evidence type="ECO:0008006" key="6">
    <source>
        <dbReference type="Google" id="ProtNLM"/>
    </source>
</evidence>
<comment type="similarity">
    <text evidence="1">Belongs to the UPF0587 family.</text>
</comment>
<dbReference type="SUPFAM" id="SSF141678">
    <property type="entry name" value="MAL13P1.257-like"/>
    <property type="match status" value="1"/>
</dbReference>
<keyword evidence="2" id="KW-0479">Metal-binding</keyword>
<dbReference type="OrthoDB" id="10248838at2759"/>
<evidence type="ECO:0000313" key="4">
    <source>
        <dbReference type="EMBL" id="PKI85762.1"/>
    </source>
</evidence>
<dbReference type="Pfam" id="PF05907">
    <property type="entry name" value="CXXC_Zn-b_euk"/>
    <property type="match status" value="1"/>
</dbReference>
<dbReference type="PANTHER" id="PTHR12857:SF0">
    <property type="entry name" value="CXXC MOTIF CONTAINING ZINC BINDING PROTEIN"/>
    <property type="match status" value="1"/>
</dbReference>
<dbReference type="InterPro" id="IPR008584">
    <property type="entry name" value="CXXC_Zn-binding_euk"/>
</dbReference>
<organism evidence="4 5">
    <name type="scientific">Malassezia vespertilionis</name>
    <dbReference type="NCBI Taxonomy" id="2020962"/>
    <lineage>
        <taxon>Eukaryota</taxon>
        <taxon>Fungi</taxon>
        <taxon>Dikarya</taxon>
        <taxon>Basidiomycota</taxon>
        <taxon>Ustilaginomycotina</taxon>
        <taxon>Malasseziomycetes</taxon>
        <taxon>Malasseziales</taxon>
        <taxon>Malasseziaceae</taxon>
        <taxon>Malassezia</taxon>
    </lineage>
</organism>
<sequence>MPNLALQVRADFEGVTGLVPEDGVHAEIMFPVTCISCHETHRNPVSLDPAGDVEMQKGRGTANLVMSCANCRREMSASFIVPKPGSKKDAKPGEISPYHEIAPVADARAAWHTLCTVEFRGMNPEDAQVDTLLAGDAKWACRGDESGTPFGDVEFDEGEWHDYDDKAGDEVGITEVKLQWKRV</sequence>
<proteinExistence type="inferred from homology"/>
<reference evidence="4 5" key="1">
    <citation type="submission" date="2017-10" db="EMBL/GenBank/DDBJ databases">
        <title>A novel species of cold-tolerant Malassezia isolated from bats.</title>
        <authorList>
            <person name="Lorch J.M."/>
            <person name="Palmer J.M."/>
            <person name="Vanderwolf K.J."/>
            <person name="Schmidt K.Z."/>
            <person name="Verant M.L."/>
            <person name="Weller T.J."/>
            <person name="Blehert D.S."/>
        </authorList>
    </citation>
    <scope>NUCLEOTIDE SEQUENCE [LARGE SCALE GENOMIC DNA]</scope>
    <source>
        <strain evidence="4 5">NWHC:44797-103</strain>
    </source>
</reference>
<dbReference type="EMBL" id="KZ454987">
    <property type="protein sequence ID" value="PKI85762.1"/>
    <property type="molecule type" value="Genomic_DNA"/>
</dbReference>
<accession>A0A2N1JGT7</accession>
<dbReference type="PANTHER" id="PTHR12857">
    <property type="entry name" value="CXXC MOTIF CONTAINING ZINC BINDING PROTEIN"/>
    <property type="match status" value="1"/>
</dbReference>
<keyword evidence="3" id="KW-0862">Zinc</keyword>
<dbReference type="Proteomes" id="UP000232875">
    <property type="component" value="Unassembled WGS sequence"/>
</dbReference>
<evidence type="ECO:0000256" key="2">
    <source>
        <dbReference type="ARBA" id="ARBA00022723"/>
    </source>
</evidence>
<dbReference type="GO" id="GO:0008270">
    <property type="term" value="F:zinc ion binding"/>
    <property type="evidence" value="ECO:0007669"/>
    <property type="project" value="TreeGrafter"/>
</dbReference>
<keyword evidence="5" id="KW-1185">Reference proteome</keyword>
<gene>
    <name evidence="4" type="ORF">MVES_000033</name>
</gene>
<evidence type="ECO:0000256" key="3">
    <source>
        <dbReference type="ARBA" id="ARBA00022833"/>
    </source>
</evidence>